<dbReference type="Pfam" id="PF00069">
    <property type="entry name" value="Pkinase"/>
    <property type="match status" value="1"/>
</dbReference>
<feature type="binding site" evidence="11">
    <location>
        <position position="216"/>
    </location>
    <ligand>
        <name>ATP</name>
        <dbReference type="ChEBI" id="CHEBI:30616"/>
    </ligand>
</feature>
<evidence type="ECO:0000256" key="11">
    <source>
        <dbReference type="PROSITE-ProRule" id="PRU10141"/>
    </source>
</evidence>
<dbReference type="InterPro" id="IPR050235">
    <property type="entry name" value="CK1_Ser-Thr_kinase"/>
</dbReference>
<keyword evidence="10 12" id="KW-0472">Membrane</keyword>
<dbReference type="STRING" id="70415.A0A5S6QNE8"/>
<dbReference type="InterPro" id="IPR007203">
    <property type="entry name" value="ORMDL"/>
</dbReference>
<evidence type="ECO:0000256" key="1">
    <source>
        <dbReference type="ARBA" id="ARBA00004141"/>
    </source>
</evidence>
<keyword evidence="5 12" id="KW-0812">Transmembrane</keyword>
<keyword evidence="6 11" id="KW-0547">Nucleotide-binding</keyword>
<dbReference type="WBParaSite" id="TMUE_2000008881.1">
    <property type="protein sequence ID" value="TMUE_2000008881.1"/>
    <property type="gene ID" value="WBGene00287377"/>
</dbReference>
<evidence type="ECO:0000313" key="14">
    <source>
        <dbReference type="Proteomes" id="UP000046395"/>
    </source>
</evidence>
<dbReference type="Gene3D" id="1.10.510.10">
    <property type="entry name" value="Transferase(Phosphotransferase) domain 1"/>
    <property type="match status" value="1"/>
</dbReference>
<evidence type="ECO:0000256" key="7">
    <source>
        <dbReference type="ARBA" id="ARBA00022777"/>
    </source>
</evidence>
<keyword evidence="14" id="KW-1185">Reference proteome</keyword>
<evidence type="ECO:0000313" key="15">
    <source>
        <dbReference type="WBParaSite" id="TMUE_2000008881.1"/>
    </source>
</evidence>
<evidence type="ECO:0000256" key="10">
    <source>
        <dbReference type="ARBA" id="ARBA00023136"/>
    </source>
</evidence>
<dbReference type="Pfam" id="PF04061">
    <property type="entry name" value="ORMDL"/>
    <property type="match status" value="1"/>
</dbReference>
<dbReference type="InterPro" id="IPR011009">
    <property type="entry name" value="Kinase-like_dom_sf"/>
</dbReference>
<dbReference type="GO" id="GO:0004674">
    <property type="term" value="F:protein serine/threonine kinase activity"/>
    <property type="evidence" value="ECO:0007669"/>
    <property type="project" value="UniProtKB-KW"/>
</dbReference>
<dbReference type="SMART" id="SM00220">
    <property type="entry name" value="S_TKc"/>
    <property type="match status" value="1"/>
</dbReference>
<comment type="similarity">
    <text evidence="2">Belongs to the ORM family.</text>
</comment>
<dbReference type="SUPFAM" id="SSF56112">
    <property type="entry name" value="Protein kinase-like (PK-like)"/>
    <property type="match status" value="1"/>
</dbReference>
<dbReference type="PROSITE" id="PS50011">
    <property type="entry name" value="PROTEIN_KINASE_DOM"/>
    <property type="match status" value="1"/>
</dbReference>
<dbReference type="InterPro" id="IPR047916">
    <property type="entry name" value="TTBK_Asator-like_STKc"/>
</dbReference>
<evidence type="ECO:0000256" key="12">
    <source>
        <dbReference type="SAM" id="Phobius"/>
    </source>
</evidence>
<keyword evidence="7" id="KW-0418">Kinase</keyword>
<keyword evidence="8 11" id="KW-0067">ATP-binding</keyword>
<dbReference type="AlphaFoldDB" id="A0A5S6QNE8"/>
<evidence type="ECO:0000259" key="13">
    <source>
        <dbReference type="PROSITE" id="PS50011"/>
    </source>
</evidence>
<dbReference type="Proteomes" id="UP000046395">
    <property type="component" value="Unassembled WGS sequence"/>
</dbReference>
<dbReference type="InterPro" id="IPR000719">
    <property type="entry name" value="Prot_kinase_dom"/>
</dbReference>
<dbReference type="GO" id="GO:2000303">
    <property type="term" value="P:regulation of ceramide biosynthetic process"/>
    <property type="evidence" value="ECO:0007669"/>
    <property type="project" value="UniProtKB-ARBA"/>
</dbReference>
<dbReference type="CDD" id="cd14017">
    <property type="entry name" value="STKc_TTBK"/>
    <property type="match status" value="1"/>
</dbReference>
<dbReference type="PROSITE" id="PS00107">
    <property type="entry name" value="PROTEIN_KINASE_ATP"/>
    <property type="match status" value="1"/>
</dbReference>
<evidence type="ECO:0000256" key="2">
    <source>
        <dbReference type="ARBA" id="ARBA00007649"/>
    </source>
</evidence>
<feature type="transmembrane region" description="Helical" evidence="12">
    <location>
        <begin position="119"/>
        <end position="136"/>
    </location>
</feature>
<evidence type="ECO:0000256" key="8">
    <source>
        <dbReference type="ARBA" id="ARBA00022840"/>
    </source>
</evidence>
<sequence length="470" mass="54290">MNVGQAHSECNPNSSWLSDRGGWAAYTAGVMVLHLLLRVVLCTPWQFVWTATNVIHNLLMYVIMHMVKGAPWLNMDQGESRRLTYWEQIDSGAQFTDTKKFLTIFPIGLFLITNHATNYSLVHFLINLVSLIFVLVPKMPQFHKGPSDVRTMRAALVSQQLKYETMKRRSSRQQELARVGEVIRDRWEVVEAIGNGGFGQVYRAVDKKRNMNVAIKMESKQSKKPCLKMEVLVIQAFEASRHCPRFYGSGEWNNALYMVMQLLGPSIGQRRRQMAEKKFSLSTSLRATVQMIDAIQEFHDCGFVHRDIKLSNMALSCNLENRNIVILLDFGLARRYVDTEGYMRPERDEIGFRGTLRYASLTAHQMQDLGRRDDLWSLFYVCTEMIVGNLPWGKVRDRSEVRHLKEQHCPELLCGQLPFEFRLFVNHLNKLSFADRPDYALLISSMHNAMLRLNVAINDPYDWESMPNSQ</sequence>
<evidence type="ECO:0000256" key="6">
    <source>
        <dbReference type="ARBA" id="ARBA00022741"/>
    </source>
</evidence>
<feature type="transmembrane region" description="Helical" evidence="12">
    <location>
        <begin position="23"/>
        <end position="41"/>
    </location>
</feature>
<feature type="domain" description="Protein kinase" evidence="13">
    <location>
        <begin position="187"/>
        <end position="450"/>
    </location>
</feature>
<reference evidence="15" key="1">
    <citation type="submission" date="2019-12" db="UniProtKB">
        <authorList>
            <consortium name="WormBaseParasite"/>
        </authorList>
    </citation>
    <scope>IDENTIFICATION</scope>
</reference>
<comment type="subcellular location">
    <subcellularLocation>
        <location evidence="1">Membrane</location>
        <topology evidence="1">Multi-pass membrane protein</topology>
    </subcellularLocation>
</comment>
<evidence type="ECO:0000256" key="3">
    <source>
        <dbReference type="ARBA" id="ARBA00022527"/>
    </source>
</evidence>
<organism evidence="14 15">
    <name type="scientific">Trichuris muris</name>
    <name type="common">Mouse whipworm</name>
    <dbReference type="NCBI Taxonomy" id="70415"/>
    <lineage>
        <taxon>Eukaryota</taxon>
        <taxon>Metazoa</taxon>
        <taxon>Ecdysozoa</taxon>
        <taxon>Nematoda</taxon>
        <taxon>Enoplea</taxon>
        <taxon>Dorylaimia</taxon>
        <taxon>Trichinellida</taxon>
        <taxon>Trichuridae</taxon>
        <taxon>Trichuris</taxon>
    </lineage>
</organism>
<keyword evidence="3" id="KW-0723">Serine/threonine-protein kinase</keyword>
<name>A0A5S6QNE8_TRIMR</name>
<keyword evidence="4" id="KW-0808">Transferase</keyword>
<accession>A0A5S6QNE8</accession>
<dbReference type="GO" id="GO:0005789">
    <property type="term" value="C:endoplasmic reticulum membrane"/>
    <property type="evidence" value="ECO:0007669"/>
    <property type="project" value="InterPro"/>
</dbReference>
<proteinExistence type="inferred from homology"/>
<keyword evidence="9 12" id="KW-1133">Transmembrane helix</keyword>
<evidence type="ECO:0000256" key="9">
    <source>
        <dbReference type="ARBA" id="ARBA00022989"/>
    </source>
</evidence>
<dbReference type="InterPro" id="IPR017441">
    <property type="entry name" value="Protein_kinase_ATP_BS"/>
</dbReference>
<dbReference type="GO" id="GO:0005524">
    <property type="term" value="F:ATP binding"/>
    <property type="evidence" value="ECO:0007669"/>
    <property type="project" value="UniProtKB-UniRule"/>
</dbReference>
<evidence type="ECO:0000256" key="5">
    <source>
        <dbReference type="ARBA" id="ARBA00022692"/>
    </source>
</evidence>
<dbReference type="PANTHER" id="PTHR11909">
    <property type="entry name" value="CASEIN KINASE-RELATED"/>
    <property type="match status" value="1"/>
</dbReference>
<evidence type="ECO:0000256" key="4">
    <source>
        <dbReference type="ARBA" id="ARBA00022679"/>
    </source>
</evidence>
<protein>
    <submittedName>
        <fullName evidence="15">Protein kinase domain-containing protein</fullName>
    </submittedName>
</protein>